<accession>A0A0J7XIT5</accession>
<dbReference type="InterPro" id="IPR002563">
    <property type="entry name" value="Flavin_Rdtase-like_dom"/>
</dbReference>
<reference evidence="4 5" key="1">
    <citation type="journal article" date="2015" name="G3 (Bethesda)">
        <title>Insights into Ongoing Evolution of the Hexachlorocyclohexane Catabolic Pathway from Comparative Genomics of Ten Sphingomonadaceae Strains.</title>
        <authorList>
            <person name="Pearce S.L."/>
            <person name="Oakeshott J.G."/>
            <person name="Pandey G."/>
        </authorList>
    </citation>
    <scope>NUCLEOTIDE SEQUENCE [LARGE SCALE GENOMIC DNA]</scope>
    <source>
        <strain evidence="4 5">LL02</strain>
    </source>
</reference>
<protein>
    <recommendedName>
        <fullName evidence="3">Flavin reductase like domain-containing protein</fullName>
    </recommendedName>
</protein>
<dbReference type="PATRIC" id="fig|1114963.3.peg.4277"/>
<comment type="caution">
    <text evidence="4">The sequence shown here is derived from an EMBL/GenBank/DDBJ whole genome shotgun (WGS) entry which is preliminary data.</text>
</comment>
<dbReference type="GO" id="GO:0042602">
    <property type="term" value="F:riboflavin reductase (NADPH) activity"/>
    <property type="evidence" value="ECO:0007669"/>
    <property type="project" value="TreeGrafter"/>
</dbReference>
<evidence type="ECO:0000256" key="2">
    <source>
        <dbReference type="ARBA" id="ARBA00023002"/>
    </source>
</evidence>
<dbReference type="Pfam" id="PF12697">
    <property type="entry name" value="Abhydrolase_6"/>
    <property type="match status" value="1"/>
</dbReference>
<dbReference type="SUPFAM" id="SSF50475">
    <property type="entry name" value="FMN-binding split barrel"/>
    <property type="match status" value="1"/>
</dbReference>
<dbReference type="EMBL" id="JACU01000011">
    <property type="protein sequence ID" value="KMS51662.1"/>
    <property type="molecule type" value="Genomic_DNA"/>
</dbReference>
<evidence type="ECO:0000313" key="5">
    <source>
        <dbReference type="Proteomes" id="UP000052268"/>
    </source>
</evidence>
<evidence type="ECO:0000313" key="4">
    <source>
        <dbReference type="EMBL" id="KMS51662.1"/>
    </source>
</evidence>
<keyword evidence="2" id="KW-0560">Oxidoreductase</keyword>
<dbReference type="InterPro" id="IPR000073">
    <property type="entry name" value="AB_hydrolase_1"/>
</dbReference>
<dbReference type="InterPro" id="IPR012349">
    <property type="entry name" value="Split_barrel_FMN-bd"/>
</dbReference>
<dbReference type="Gene3D" id="2.30.110.10">
    <property type="entry name" value="Electron Transport, Fmn-binding Protein, Chain A"/>
    <property type="match status" value="1"/>
</dbReference>
<keyword evidence="5" id="KW-1185">Reference proteome</keyword>
<dbReference type="Proteomes" id="UP000052268">
    <property type="component" value="Unassembled WGS sequence"/>
</dbReference>
<sequence>MESQEFFGFGGIKIAADAFGSRDAPPVVLIPSGGQTKEFWHEAAHALAKAGRYAICIDLRGHGASGHAADGRYDLDAHARDLLAVLGSLSSRAFVVGTGLGGIIALSVVGEGAPHMVSGLALVDVNIWFEENDLTRLHAALLERTTGIAGSDEIVAALTSAHPDEPAPGGTARLLASFEKLDDGKLRWRGDPLALENSDLFLQQDRLATAAARIQAPVILLRGSLNATISSETLQRLRASIPGAEYTEIEGAGHFLTAERDDLFNAVLLDFLERHAPLTPLSYIGGCEPRILRDALGCFTTGVTVITTLDDAGDPIGLTANSFTSVSLDPPLVLFSLSKRSANLEKFIASQRFAVNVLHMGQQPLSNRFASREAARFEGVDWEIRSPEGSPVLTAALASFDCRTFAVHEGGDHMMFVGEVHHAWFEPHRDPLLYFKGKYRRLHFS</sequence>
<name>A0A0J7XIT5_9SPHN</name>
<evidence type="ECO:0000259" key="3">
    <source>
        <dbReference type="SMART" id="SM00903"/>
    </source>
</evidence>
<evidence type="ECO:0000256" key="1">
    <source>
        <dbReference type="ARBA" id="ARBA00008898"/>
    </source>
</evidence>
<feature type="domain" description="Flavin reductase like" evidence="3">
    <location>
        <begin position="296"/>
        <end position="441"/>
    </location>
</feature>
<gene>
    <name evidence="4" type="ORF">V474_03260</name>
</gene>
<dbReference type="GO" id="GO:0010181">
    <property type="term" value="F:FMN binding"/>
    <property type="evidence" value="ECO:0007669"/>
    <property type="project" value="InterPro"/>
</dbReference>
<comment type="similarity">
    <text evidence="1">Belongs to the non-flavoprotein flavin reductase family.</text>
</comment>
<proteinExistence type="inferred from homology"/>
<dbReference type="RefSeq" id="WP_059153228.1">
    <property type="nucleotide sequence ID" value="NZ_KQ130457.1"/>
</dbReference>
<dbReference type="InterPro" id="IPR050268">
    <property type="entry name" value="NADH-dep_flavin_reductase"/>
</dbReference>
<dbReference type="PANTHER" id="PTHR30466">
    <property type="entry name" value="FLAVIN REDUCTASE"/>
    <property type="match status" value="1"/>
</dbReference>
<dbReference type="SUPFAM" id="SSF53474">
    <property type="entry name" value="alpha/beta-Hydrolases"/>
    <property type="match status" value="1"/>
</dbReference>
<dbReference type="Pfam" id="PF01613">
    <property type="entry name" value="Flavin_Reduct"/>
    <property type="match status" value="1"/>
</dbReference>
<dbReference type="Gene3D" id="3.40.50.1820">
    <property type="entry name" value="alpha/beta hydrolase"/>
    <property type="match status" value="1"/>
</dbReference>
<organism evidence="4 5">
    <name type="scientific">Novosphingobium barchaimii LL02</name>
    <dbReference type="NCBI Taxonomy" id="1114963"/>
    <lineage>
        <taxon>Bacteria</taxon>
        <taxon>Pseudomonadati</taxon>
        <taxon>Pseudomonadota</taxon>
        <taxon>Alphaproteobacteria</taxon>
        <taxon>Sphingomonadales</taxon>
        <taxon>Sphingomonadaceae</taxon>
        <taxon>Novosphingobium</taxon>
    </lineage>
</organism>
<dbReference type="OrthoDB" id="9792858at2"/>
<dbReference type="SMART" id="SM00903">
    <property type="entry name" value="Flavin_Reduct"/>
    <property type="match status" value="1"/>
</dbReference>
<dbReference type="AlphaFoldDB" id="A0A0J7XIT5"/>
<dbReference type="PANTHER" id="PTHR30466:SF11">
    <property type="entry name" value="FLAVIN-DEPENDENT MONOOXYGENASE, REDUCTASE SUBUNIT HSAB"/>
    <property type="match status" value="1"/>
</dbReference>
<dbReference type="InterPro" id="IPR029058">
    <property type="entry name" value="AB_hydrolase_fold"/>
</dbReference>